<reference evidence="2 3" key="1">
    <citation type="submission" date="2019-02" db="EMBL/GenBank/DDBJ databases">
        <title>The Batch Genome Submission of Acinetobacter spp. strains.</title>
        <authorList>
            <person name="Qin J."/>
            <person name="Hu Y."/>
            <person name="Ye H."/>
            <person name="Wei L."/>
            <person name="Feng Y."/>
            <person name="Zong Z."/>
        </authorList>
    </citation>
    <scope>NUCLEOTIDE SEQUENCE [LARGE SCALE GENOMIC DNA]</scope>
    <source>
        <strain evidence="2 3">WCHABo060081</strain>
    </source>
</reference>
<keyword evidence="1" id="KW-0175">Coiled coil</keyword>
<dbReference type="AlphaFoldDB" id="A0A4Q7B580"/>
<feature type="coiled-coil region" evidence="1">
    <location>
        <begin position="53"/>
        <end position="80"/>
    </location>
</feature>
<evidence type="ECO:0000256" key="1">
    <source>
        <dbReference type="SAM" id="Coils"/>
    </source>
</evidence>
<proteinExistence type="predicted"/>
<accession>A0A4Q7B580</accession>
<dbReference type="InterPro" id="IPR007420">
    <property type="entry name" value="DUF465"/>
</dbReference>
<organism evidence="2 3">
    <name type="scientific">Acinetobacter bouvetii</name>
    <dbReference type="NCBI Taxonomy" id="202951"/>
    <lineage>
        <taxon>Bacteria</taxon>
        <taxon>Pseudomonadati</taxon>
        <taxon>Pseudomonadota</taxon>
        <taxon>Gammaproteobacteria</taxon>
        <taxon>Moraxellales</taxon>
        <taxon>Moraxellaceae</taxon>
        <taxon>Acinetobacter</taxon>
    </lineage>
</organism>
<dbReference type="InterPro" id="IPR038444">
    <property type="entry name" value="DUF465_sf"/>
</dbReference>
<evidence type="ECO:0000313" key="3">
    <source>
        <dbReference type="Proteomes" id="UP000293483"/>
    </source>
</evidence>
<gene>
    <name evidence="2" type="ORF">EXE25_01335</name>
</gene>
<sequence length="88" mass="10714">MKTKECNKKIKNMFPEFKELIQKLREDNPHFAHLFERHEELDQEICQLEQDPVNLINIDIESLKRKKLKLKDEIYRLLKQTQNGNFAF</sequence>
<dbReference type="STRING" id="202951.GCA_001485025_01103"/>
<name>A0A4Q7B580_9GAMM</name>
<comment type="caution">
    <text evidence="2">The sequence shown here is derived from an EMBL/GenBank/DDBJ whole genome shotgun (WGS) entry which is preliminary data.</text>
</comment>
<evidence type="ECO:0000313" key="2">
    <source>
        <dbReference type="EMBL" id="RZG69953.1"/>
    </source>
</evidence>
<dbReference type="Gene3D" id="6.10.280.50">
    <property type="match status" value="1"/>
</dbReference>
<dbReference type="Proteomes" id="UP000293483">
    <property type="component" value="Unassembled WGS sequence"/>
</dbReference>
<dbReference type="RefSeq" id="WP_005007065.1">
    <property type="nucleotide sequence ID" value="NZ_AP024595.1"/>
</dbReference>
<protein>
    <submittedName>
        <fullName evidence="2">DUF465 domain-containing protein</fullName>
    </submittedName>
</protein>
<dbReference type="EMBL" id="SGSU01000001">
    <property type="protein sequence ID" value="RZG69953.1"/>
    <property type="molecule type" value="Genomic_DNA"/>
</dbReference>
<dbReference type="Pfam" id="PF04325">
    <property type="entry name" value="DUF465"/>
    <property type="match status" value="1"/>
</dbReference>